<organism evidence="1 2">
    <name type="scientific">Phytophthora cactorum</name>
    <dbReference type="NCBI Taxonomy" id="29920"/>
    <lineage>
        <taxon>Eukaryota</taxon>
        <taxon>Sar</taxon>
        <taxon>Stramenopiles</taxon>
        <taxon>Oomycota</taxon>
        <taxon>Peronosporomycetes</taxon>
        <taxon>Peronosporales</taxon>
        <taxon>Peronosporaceae</taxon>
        <taxon>Phytophthora</taxon>
    </lineage>
</organism>
<accession>A0A8T1CSQ2</accession>
<proteinExistence type="predicted"/>
<dbReference type="VEuPathDB" id="FungiDB:PC110_g7926"/>
<protein>
    <submittedName>
        <fullName evidence="1">Uncharacterized protein</fullName>
    </submittedName>
</protein>
<sequence>MVLAWFQLVKRSGEPLDLVVDKVVLSERADVSAFRESLKDLKVYNSSNLLKGEHVRDLKVFKDWKTYEDTQLAPLEPWALLVGCGMHGDNPLIVEVPKIWLKLVDANTGAALAEFGSVSISDERDVQSLKIVIKEIPSDNYLVGIGPRNLKKPSNLDAMTQAIPAHFDAWEKKYRDKRCHPLFLYAGGPGTDKSRILDEFPSLIKDSLKNHEDKEMVEMLESAYTFDVTFEECPPDGGTFYETKPVDRNTNAVSAAGLAHVGFIL</sequence>
<comment type="caution">
    <text evidence="1">The sequence shown here is derived from an EMBL/GenBank/DDBJ whole genome shotgun (WGS) entry which is preliminary data.</text>
</comment>
<dbReference type="Proteomes" id="UP000774804">
    <property type="component" value="Unassembled WGS sequence"/>
</dbReference>
<evidence type="ECO:0000313" key="2">
    <source>
        <dbReference type="Proteomes" id="UP000774804"/>
    </source>
</evidence>
<name>A0A8T1CSQ2_9STRA</name>
<evidence type="ECO:0000313" key="1">
    <source>
        <dbReference type="EMBL" id="KAG2927240.1"/>
    </source>
</evidence>
<gene>
    <name evidence="1" type="ORF">PC115_g7641</name>
</gene>
<reference evidence="1" key="1">
    <citation type="submission" date="2018-10" db="EMBL/GenBank/DDBJ databases">
        <title>Effector identification in a new, highly contiguous assembly of the strawberry crown rot pathogen Phytophthora cactorum.</title>
        <authorList>
            <person name="Armitage A.D."/>
            <person name="Nellist C.F."/>
            <person name="Bates H."/>
            <person name="Vickerstaff R.J."/>
            <person name="Harrison R.J."/>
        </authorList>
    </citation>
    <scope>NUCLEOTIDE SEQUENCE</scope>
    <source>
        <strain evidence="1">4032</strain>
    </source>
</reference>
<dbReference type="EMBL" id="RCMI01000187">
    <property type="protein sequence ID" value="KAG2927240.1"/>
    <property type="molecule type" value="Genomic_DNA"/>
</dbReference>
<dbReference type="AlphaFoldDB" id="A0A8T1CSQ2"/>